<accession>A0A5N0V826</accession>
<comment type="caution">
    <text evidence="4">The sequence shown here is derived from an EMBL/GenBank/DDBJ whole genome shotgun (WGS) entry which is preliminary data.</text>
</comment>
<evidence type="ECO:0000256" key="1">
    <source>
        <dbReference type="ARBA" id="ARBA00023098"/>
    </source>
</evidence>
<reference evidence="4" key="1">
    <citation type="submission" date="2019-09" db="EMBL/GenBank/DDBJ databases">
        <authorList>
            <person name="Teo W.F.A."/>
            <person name="Duangmal K."/>
        </authorList>
    </citation>
    <scope>NUCLEOTIDE SEQUENCE [LARGE SCALE GENOMIC DNA]</scope>
    <source>
        <strain evidence="4">K81G1</strain>
    </source>
</reference>
<evidence type="ECO:0000313" key="4">
    <source>
        <dbReference type="EMBL" id="KAA9161383.1"/>
    </source>
</evidence>
<dbReference type="Gene3D" id="3.40.1090.10">
    <property type="entry name" value="Cytosolic phospholipase A2 catalytic domain"/>
    <property type="match status" value="2"/>
</dbReference>
<keyword evidence="2" id="KW-0442">Lipid degradation</keyword>
<dbReference type="InterPro" id="IPR002641">
    <property type="entry name" value="PNPLA_dom"/>
</dbReference>
<dbReference type="Proteomes" id="UP000319769">
    <property type="component" value="Unassembled WGS sequence"/>
</dbReference>
<dbReference type="EMBL" id="VMNW02000017">
    <property type="protein sequence ID" value="KAA9161383.1"/>
    <property type="molecule type" value="Genomic_DNA"/>
</dbReference>
<evidence type="ECO:0000313" key="5">
    <source>
        <dbReference type="Proteomes" id="UP000319769"/>
    </source>
</evidence>
<evidence type="ECO:0000256" key="2">
    <source>
        <dbReference type="PROSITE-ProRule" id="PRU01161"/>
    </source>
</evidence>
<feature type="short sequence motif" description="DGA/G" evidence="2">
    <location>
        <begin position="205"/>
        <end position="207"/>
    </location>
</feature>
<feature type="short sequence motif" description="GXSXG" evidence="2">
    <location>
        <begin position="40"/>
        <end position="44"/>
    </location>
</feature>
<keyword evidence="2" id="KW-0378">Hydrolase</keyword>
<dbReference type="OrthoDB" id="9770965at2"/>
<evidence type="ECO:0000259" key="3">
    <source>
        <dbReference type="PROSITE" id="PS51635"/>
    </source>
</evidence>
<dbReference type="Pfam" id="PF01734">
    <property type="entry name" value="Patatin"/>
    <property type="match status" value="1"/>
</dbReference>
<name>A0A5N0V826_9PSEU</name>
<feature type="active site" description="Nucleophile" evidence="2">
    <location>
        <position position="42"/>
    </location>
</feature>
<feature type="domain" description="PNPLA" evidence="3">
    <location>
        <begin position="9"/>
        <end position="218"/>
    </location>
</feature>
<keyword evidence="1 2" id="KW-0443">Lipid metabolism</keyword>
<dbReference type="PROSITE" id="PS51635">
    <property type="entry name" value="PNPLA"/>
    <property type="match status" value="1"/>
</dbReference>
<dbReference type="GO" id="GO:0016787">
    <property type="term" value="F:hydrolase activity"/>
    <property type="evidence" value="ECO:0007669"/>
    <property type="project" value="UniProtKB-UniRule"/>
</dbReference>
<feature type="active site" description="Proton acceptor" evidence="2">
    <location>
        <position position="205"/>
    </location>
</feature>
<feature type="short sequence motif" description="GXGXXG" evidence="2">
    <location>
        <begin position="13"/>
        <end position="18"/>
    </location>
</feature>
<dbReference type="CDD" id="cd07207">
    <property type="entry name" value="Pat_ExoU_VipD_like"/>
    <property type="match status" value="1"/>
</dbReference>
<dbReference type="AlphaFoldDB" id="A0A5N0V826"/>
<dbReference type="RefSeq" id="WP_144748392.1">
    <property type="nucleotide sequence ID" value="NZ_VMNW02000017.1"/>
</dbReference>
<organism evidence="4 5">
    <name type="scientific">Amycolatopsis acidicola</name>
    <dbReference type="NCBI Taxonomy" id="2596893"/>
    <lineage>
        <taxon>Bacteria</taxon>
        <taxon>Bacillati</taxon>
        <taxon>Actinomycetota</taxon>
        <taxon>Actinomycetes</taxon>
        <taxon>Pseudonocardiales</taxon>
        <taxon>Pseudonocardiaceae</taxon>
        <taxon>Amycolatopsis</taxon>
    </lineage>
</organism>
<dbReference type="PANTHER" id="PTHR46394:SF1">
    <property type="entry name" value="PNPLA DOMAIN-CONTAINING PROTEIN"/>
    <property type="match status" value="1"/>
</dbReference>
<keyword evidence="5" id="KW-1185">Reference proteome</keyword>
<dbReference type="PANTHER" id="PTHR46394">
    <property type="entry name" value="ANNEXIN"/>
    <property type="match status" value="1"/>
</dbReference>
<sequence length="322" mass="35602">MADGKPVDLVLEGGGVKGIGLLGAVLVLHDQGYRFQRIAGTSAGAIVAALVAAYQKAGRDLHELEDVMHGCEYRKFQEDSLLHRVLGKAGDGIEFLLHRGAHTGDYLYEWLGPLFEAVGVTKFGDLRLDDPNTSLQDYQRYSLVVHTSDLSRRALVRLPWDYAEYGRKADDELLVDAVRASMSIPFFFRPVEFETGERKKVTWVDGGLLSNFPITVFDRTDGVRSRWPTWGVKLSGRPRGNHDSPIRSPLGIATGSLQTLMADWNRYRLDDEGVNQRTIFVDTGGISATDFGLSPETQATLYSSGQEAARRFLAQLPSAVVE</sequence>
<gene>
    <name evidence="4" type="ORF">FPZ12_014690</name>
</gene>
<dbReference type="InterPro" id="IPR052580">
    <property type="entry name" value="Lipid_Hydrolase"/>
</dbReference>
<dbReference type="GO" id="GO:0016042">
    <property type="term" value="P:lipid catabolic process"/>
    <property type="evidence" value="ECO:0007669"/>
    <property type="project" value="UniProtKB-UniRule"/>
</dbReference>
<protein>
    <submittedName>
        <fullName evidence="4">Patatin-like phospholipase family protein</fullName>
    </submittedName>
</protein>
<dbReference type="InterPro" id="IPR016035">
    <property type="entry name" value="Acyl_Trfase/lysoPLipase"/>
</dbReference>
<dbReference type="SUPFAM" id="SSF52151">
    <property type="entry name" value="FabD/lysophospholipase-like"/>
    <property type="match status" value="1"/>
</dbReference>
<proteinExistence type="predicted"/>